<comment type="caution">
    <text evidence="1">The sequence shown here is derived from an EMBL/GenBank/DDBJ whole genome shotgun (WGS) entry which is preliminary data.</text>
</comment>
<proteinExistence type="predicted"/>
<gene>
    <name evidence="1" type="ORF">F383_30022</name>
</gene>
<dbReference type="Proteomes" id="UP000032142">
    <property type="component" value="Unassembled WGS sequence"/>
</dbReference>
<protein>
    <submittedName>
        <fullName evidence="1">Uncharacterized protein</fullName>
    </submittedName>
</protein>
<evidence type="ECO:0000313" key="2">
    <source>
        <dbReference type="Proteomes" id="UP000032142"/>
    </source>
</evidence>
<keyword evidence="2" id="KW-1185">Reference proteome</keyword>
<accession>A0A0B0N137</accession>
<reference evidence="2" key="1">
    <citation type="submission" date="2014-09" db="EMBL/GenBank/DDBJ databases">
        <authorList>
            <person name="Mudge J."/>
            <person name="Ramaraj T."/>
            <person name="Lindquist I.E."/>
            <person name="Bharti A.K."/>
            <person name="Sundararajan A."/>
            <person name="Cameron C.T."/>
            <person name="Woodward J.E."/>
            <person name="May G.D."/>
            <person name="Brubaker C."/>
            <person name="Broadhvest J."/>
            <person name="Wilkins T.A."/>
        </authorList>
    </citation>
    <scope>NUCLEOTIDE SEQUENCE</scope>
    <source>
        <strain evidence="2">cv. AKA8401</strain>
    </source>
</reference>
<name>A0A0B0N137_GOSAR</name>
<organism evidence="1 2">
    <name type="scientific">Gossypium arboreum</name>
    <name type="common">Tree cotton</name>
    <name type="synonym">Gossypium nanking</name>
    <dbReference type="NCBI Taxonomy" id="29729"/>
    <lineage>
        <taxon>Eukaryota</taxon>
        <taxon>Viridiplantae</taxon>
        <taxon>Streptophyta</taxon>
        <taxon>Embryophyta</taxon>
        <taxon>Tracheophyta</taxon>
        <taxon>Spermatophyta</taxon>
        <taxon>Magnoliopsida</taxon>
        <taxon>eudicotyledons</taxon>
        <taxon>Gunneridae</taxon>
        <taxon>Pentapetalae</taxon>
        <taxon>rosids</taxon>
        <taxon>malvids</taxon>
        <taxon>Malvales</taxon>
        <taxon>Malvaceae</taxon>
        <taxon>Malvoideae</taxon>
        <taxon>Gossypium</taxon>
    </lineage>
</organism>
<dbReference type="EMBL" id="JRRC01419696">
    <property type="protein sequence ID" value="KHG04861.1"/>
    <property type="molecule type" value="Genomic_DNA"/>
</dbReference>
<evidence type="ECO:0000313" key="1">
    <source>
        <dbReference type="EMBL" id="KHG04861.1"/>
    </source>
</evidence>
<sequence>MYQQWSRFLPLALSL</sequence>